<evidence type="ECO:0000256" key="5">
    <source>
        <dbReference type="ARBA" id="ARBA00022705"/>
    </source>
</evidence>
<accession>A0ABU3B7T4</accession>
<dbReference type="RefSeq" id="WP_311658663.1">
    <property type="nucleotide sequence ID" value="NZ_JAVRHY010000006.1"/>
</dbReference>
<keyword evidence="10" id="KW-1185">Reference proteome</keyword>
<dbReference type="InterPro" id="IPR036977">
    <property type="entry name" value="DNA_primase_Znf_CHC2"/>
</dbReference>
<evidence type="ECO:0000256" key="3">
    <source>
        <dbReference type="ARBA" id="ARBA00022679"/>
    </source>
</evidence>
<keyword evidence="1" id="KW-0240">DNA-directed RNA polymerase</keyword>
<dbReference type="EMBL" id="JAVRHY010000006">
    <property type="protein sequence ID" value="MDT0618533.1"/>
    <property type="molecule type" value="Genomic_DNA"/>
</dbReference>
<sequence length="384" mass="42046">MKLEFSTIRHAANGHWAGILRALAPSLDEALDAASRAGRPRHVGCPVHGGNDGFRFFTDYEQTGGGICNSCGAYKNGFDVLEWVNQWSIKQAFEAVADHLGLESSDGPIEPPPPRTPAAPEIDAEQDKRRLHLLRSTWGQTLAADDPRAAPMLRYLVQRGLTLSGVPDVLRFHPKLPYYETNDDDRVVLRGEYPAMVAMAVTPDDQPATLHRTYLTEDGVKADVPKPKKLMSMPSDRELSGGSIPLGKPGTTLSVAEGIETALAVMLATSIPAWATISSTLMAKLVLPERIETLFIWSDLDRGHAGQNAAQELAERALSQGVDVHVFLPDGPIPIEAKSRDWLDVFNQEGHTGFPHRKLRHLAMAKKQAHQNSHVMPPHDRKAG</sequence>
<protein>
    <submittedName>
        <fullName evidence="9">Toprim domain-containing protein</fullName>
    </submittedName>
</protein>
<feature type="domain" description="DNA primase/helicase Gp4 N-terminal Bacteriophage T7-like" evidence="8">
    <location>
        <begin position="40"/>
        <end position="78"/>
    </location>
</feature>
<keyword evidence="2" id="KW-0639">Primosome</keyword>
<reference evidence="9 10" key="1">
    <citation type="submission" date="2023-09" db="EMBL/GenBank/DDBJ databases">
        <authorList>
            <person name="Rey-Velasco X."/>
        </authorList>
    </citation>
    <scope>NUCLEOTIDE SEQUENCE [LARGE SCALE GENOMIC DNA]</scope>
    <source>
        <strain evidence="9 10">P385</strain>
    </source>
</reference>
<keyword evidence="3" id="KW-0808">Transferase</keyword>
<name>A0ABU3B7T4_9GAMM</name>
<evidence type="ECO:0000256" key="6">
    <source>
        <dbReference type="ARBA" id="ARBA00023163"/>
    </source>
</evidence>
<keyword evidence="4" id="KW-0548">Nucleotidyltransferase</keyword>
<dbReference type="Pfam" id="PF23639">
    <property type="entry name" value="DUF7146"/>
    <property type="match status" value="1"/>
</dbReference>
<dbReference type="CDD" id="cd01029">
    <property type="entry name" value="TOPRIM_primases"/>
    <property type="match status" value="1"/>
</dbReference>
<proteinExistence type="predicted"/>
<evidence type="ECO:0000259" key="8">
    <source>
        <dbReference type="SMART" id="SM00778"/>
    </source>
</evidence>
<dbReference type="InterPro" id="IPR055570">
    <property type="entry name" value="DUF7146"/>
</dbReference>
<comment type="caution">
    <text evidence="9">The sequence shown here is derived from an EMBL/GenBank/DDBJ whole genome shotgun (WGS) entry which is preliminary data.</text>
</comment>
<evidence type="ECO:0000256" key="7">
    <source>
        <dbReference type="SAM" id="MobiDB-lite"/>
    </source>
</evidence>
<keyword evidence="5" id="KW-0235">DNA replication</keyword>
<evidence type="ECO:0000313" key="9">
    <source>
        <dbReference type="EMBL" id="MDT0618533.1"/>
    </source>
</evidence>
<gene>
    <name evidence="9" type="ORF">RM531_08585</name>
</gene>
<evidence type="ECO:0000256" key="4">
    <source>
        <dbReference type="ARBA" id="ARBA00022695"/>
    </source>
</evidence>
<dbReference type="InterPro" id="IPR013237">
    <property type="entry name" value="Phage_T7_Gp4_N"/>
</dbReference>
<keyword evidence="6" id="KW-0804">Transcription</keyword>
<evidence type="ECO:0000256" key="1">
    <source>
        <dbReference type="ARBA" id="ARBA00022478"/>
    </source>
</evidence>
<organism evidence="9 10">
    <name type="scientific">Spectribacter acetivorans</name>
    <dbReference type="NCBI Taxonomy" id="3075603"/>
    <lineage>
        <taxon>Bacteria</taxon>
        <taxon>Pseudomonadati</taxon>
        <taxon>Pseudomonadota</taxon>
        <taxon>Gammaproteobacteria</taxon>
        <taxon>Salinisphaerales</taxon>
        <taxon>Salinisphaeraceae</taxon>
        <taxon>Spectribacter</taxon>
    </lineage>
</organism>
<dbReference type="Proteomes" id="UP001259982">
    <property type="component" value="Unassembled WGS sequence"/>
</dbReference>
<dbReference type="InterPro" id="IPR034154">
    <property type="entry name" value="TOPRIM_DnaG/twinkle"/>
</dbReference>
<dbReference type="Pfam" id="PF13362">
    <property type="entry name" value="Toprim_3"/>
    <property type="match status" value="1"/>
</dbReference>
<dbReference type="InterPro" id="IPR006171">
    <property type="entry name" value="TOPRIM_dom"/>
</dbReference>
<evidence type="ECO:0000256" key="2">
    <source>
        <dbReference type="ARBA" id="ARBA00022515"/>
    </source>
</evidence>
<dbReference type="SMART" id="SM00778">
    <property type="entry name" value="Prim_Zn_Ribbon"/>
    <property type="match status" value="1"/>
</dbReference>
<evidence type="ECO:0000313" key="10">
    <source>
        <dbReference type="Proteomes" id="UP001259982"/>
    </source>
</evidence>
<dbReference type="SUPFAM" id="SSF57783">
    <property type="entry name" value="Zinc beta-ribbon"/>
    <property type="match status" value="1"/>
</dbReference>
<feature type="region of interest" description="Disordered" evidence="7">
    <location>
        <begin position="225"/>
        <end position="245"/>
    </location>
</feature>
<dbReference type="Pfam" id="PF08273">
    <property type="entry name" value="Zn_Ribbon_Prim"/>
    <property type="match status" value="1"/>
</dbReference>
<dbReference type="Gene3D" id="3.90.580.10">
    <property type="entry name" value="Zinc finger, CHC2-type domain"/>
    <property type="match status" value="1"/>
</dbReference>